<evidence type="ECO:0000256" key="1">
    <source>
        <dbReference type="ARBA" id="ARBA00001917"/>
    </source>
</evidence>
<comment type="similarity">
    <text evidence="3">Belongs to the FMN-dependent alpha-hydroxy acid dehydrogenase family.</text>
</comment>
<accession>A0A0U0XBC1</accession>
<dbReference type="EMBL" id="CSUW01000001">
    <property type="protein sequence ID" value="CPS97579.1"/>
    <property type="molecule type" value="Genomic_DNA"/>
</dbReference>
<feature type="binding site" evidence="5">
    <location>
        <position position="284"/>
    </location>
    <ligand>
        <name>glyoxylate</name>
        <dbReference type="ChEBI" id="CHEBI:36655"/>
    </ligand>
</feature>
<dbReference type="GeneID" id="93379062"/>
<evidence type="ECO:0000256" key="5">
    <source>
        <dbReference type="PIRSR" id="PIRSR000138-2"/>
    </source>
</evidence>
<gene>
    <name evidence="8" type="ORF">D2E76_09465</name>
    <name evidence="7" type="ORF">ERS075527_00104</name>
</gene>
<dbReference type="InterPro" id="IPR000262">
    <property type="entry name" value="FMN-dep_DH"/>
</dbReference>
<evidence type="ECO:0000313" key="8">
    <source>
        <dbReference type="EMBL" id="RIT40796.1"/>
    </source>
</evidence>
<dbReference type="InterPro" id="IPR008259">
    <property type="entry name" value="FMN_hydac_DH_AS"/>
</dbReference>
<sequence length="384" mass="41018">MNFGDFQLQFYAAGALGKVSTLPFNFAELESRAEQTLGEGIFGYVRGGAGDEHTQDSNVTALRRYGLVPRMLRDRTVRDMSTSFLGRTFTSPAFICPVGVLGAVRDRGDLLTAAAARELDMPAMYSTLSAATLEEVAAARGDSYGIFQLYPSSDSELTDNFIRRAEAAGYDALAVTLDTGTLGWRPRDLKHGYLPMLHGHCLANYTSDPRFLEIAGVRSAGELTPMHAGLVWASLFSHPGLTWADIDHYRSITKLPIILKGICDSDDVRQAVDRGVDAIAYSNHGGRQANGGVPAIDGLAAAVEAAGSVPVTFDSGIRDGIDILRAVALGASLVGVARPYVYGLALDGTNGVKHVIQSLLAEADLTMAVNCYLSLNELAVQRLS</sequence>
<dbReference type="Proteomes" id="UP000038487">
    <property type="component" value="Unassembled WGS sequence"/>
</dbReference>
<dbReference type="Pfam" id="PF01070">
    <property type="entry name" value="FMN_dh"/>
    <property type="match status" value="1"/>
</dbReference>
<comment type="cofactor">
    <cofactor evidence="1">
        <name>FMN</name>
        <dbReference type="ChEBI" id="CHEBI:58210"/>
    </cofactor>
</comment>
<dbReference type="PIRSF" id="PIRSF000138">
    <property type="entry name" value="Al-hdrx_acd_dh"/>
    <property type="match status" value="1"/>
</dbReference>
<dbReference type="GO" id="GO:0010181">
    <property type="term" value="F:FMN binding"/>
    <property type="evidence" value="ECO:0007669"/>
    <property type="project" value="InterPro"/>
</dbReference>
<keyword evidence="2 7" id="KW-0560">Oxidoreductase</keyword>
<dbReference type="Gene3D" id="3.20.20.70">
    <property type="entry name" value="Aldolase class I"/>
    <property type="match status" value="1"/>
</dbReference>
<dbReference type="PANTHER" id="PTHR10578:SF143">
    <property type="entry name" value="FMN-DEPENDENT ALPHA-HYDROXY ACID DEHYDROGENASE PB1A11.03"/>
    <property type="match status" value="1"/>
</dbReference>
<evidence type="ECO:0000256" key="3">
    <source>
        <dbReference type="ARBA" id="ARBA00024042"/>
    </source>
</evidence>
<evidence type="ECO:0000313" key="7">
    <source>
        <dbReference type="EMBL" id="CPS97579.1"/>
    </source>
</evidence>
<feature type="binding site" evidence="5">
    <location>
        <position position="282"/>
    </location>
    <ligand>
        <name>FMN</name>
        <dbReference type="ChEBI" id="CHEBI:58210"/>
    </ligand>
</feature>
<feature type="binding site" evidence="5">
    <location>
        <position position="287"/>
    </location>
    <ligand>
        <name>glyoxylate</name>
        <dbReference type="ChEBI" id="CHEBI:36655"/>
    </ligand>
</feature>
<dbReference type="EC" id="1.13.12.4" evidence="7"/>
<dbReference type="InterPro" id="IPR037396">
    <property type="entry name" value="FMN_HAD"/>
</dbReference>
<dbReference type="InterPro" id="IPR012133">
    <property type="entry name" value="Alpha-hydoxy_acid_DH_FMN"/>
</dbReference>
<name>A0A0U0XBC1_9MYCO</name>
<evidence type="ECO:0000313" key="10">
    <source>
        <dbReference type="Proteomes" id="UP000284557"/>
    </source>
</evidence>
<dbReference type="Proteomes" id="UP000284557">
    <property type="component" value="Unassembled WGS sequence"/>
</dbReference>
<dbReference type="AlphaFoldDB" id="A0A0U0XBC1"/>
<protein>
    <submittedName>
        <fullName evidence="7 8">Lactate 2-monooxygenase</fullName>
        <ecNumber evidence="7">1.13.12.4</ecNumber>
    </submittedName>
</protein>
<proteinExistence type="inferred from homology"/>
<reference evidence="8 10" key="2">
    <citation type="submission" date="2018-08" db="EMBL/GenBank/DDBJ databases">
        <title>Linezolid Resistance in Mycobacterium abscessus: MIC Distribution and Comprehensive Investigation of Resistance Mechanisms.</title>
        <authorList>
            <person name="Ye M."/>
            <person name="Xu L."/>
            <person name="Zou Y."/>
            <person name="Li B."/>
            <person name="Guo Q."/>
            <person name="Zhang Y."/>
            <person name="Zhan M."/>
            <person name="Xu B."/>
            <person name="Yu F."/>
            <person name="Zhang Z."/>
            <person name="Chu H."/>
        </authorList>
    </citation>
    <scope>NUCLEOTIDE SEQUENCE [LARGE SCALE GENOMIC DNA]</scope>
    <source>
        <strain evidence="8 10">G143</strain>
    </source>
</reference>
<feature type="binding site" evidence="5">
    <location>
        <begin position="314"/>
        <end position="318"/>
    </location>
    <ligand>
        <name>FMN</name>
        <dbReference type="ChEBI" id="CHEBI:58210"/>
    </ligand>
</feature>
<evidence type="ECO:0000259" key="6">
    <source>
        <dbReference type="PROSITE" id="PS51349"/>
    </source>
</evidence>
<feature type="binding site" evidence="5">
    <location>
        <position position="260"/>
    </location>
    <ligand>
        <name>glyoxylate</name>
        <dbReference type="ChEBI" id="CHEBI:36655"/>
    </ligand>
</feature>
<feature type="binding site" evidence="5">
    <location>
        <begin position="97"/>
        <end position="99"/>
    </location>
    <ligand>
        <name>FMN</name>
        <dbReference type="ChEBI" id="CHEBI:58210"/>
    </ligand>
</feature>
<dbReference type="GO" id="GO:0050040">
    <property type="term" value="F:lactate 2-monooxygenase activity"/>
    <property type="evidence" value="ECO:0007669"/>
    <property type="project" value="UniProtKB-EC"/>
</dbReference>
<dbReference type="PROSITE" id="PS51349">
    <property type="entry name" value="FMN_HYDROXY_ACID_DH_2"/>
    <property type="match status" value="1"/>
</dbReference>
<dbReference type="InterPro" id="IPR013785">
    <property type="entry name" value="Aldolase_TIM"/>
</dbReference>
<feature type="binding site" evidence="5">
    <location>
        <position position="44"/>
    </location>
    <ligand>
        <name>glyoxylate</name>
        <dbReference type="ChEBI" id="CHEBI:36655"/>
    </ligand>
</feature>
<reference evidence="7 9" key="1">
    <citation type="submission" date="2015-03" db="EMBL/GenBank/DDBJ databases">
        <authorList>
            <consortium name="Pathogen Informatics"/>
            <person name="Murphy D."/>
        </authorList>
    </citation>
    <scope>NUCLEOTIDE SEQUENCE [LARGE SCALE GENOMIC DNA]</scope>
    <source>
        <strain evidence="7 9">PAP036</strain>
    </source>
</reference>
<dbReference type="SUPFAM" id="SSF51395">
    <property type="entry name" value="FMN-linked oxidoreductases"/>
    <property type="match status" value="1"/>
</dbReference>
<evidence type="ECO:0000256" key="4">
    <source>
        <dbReference type="PIRSR" id="PIRSR000138-1"/>
    </source>
</evidence>
<dbReference type="EMBL" id="QXBN01000005">
    <property type="protein sequence ID" value="RIT40796.1"/>
    <property type="molecule type" value="Genomic_DNA"/>
</dbReference>
<feature type="binding site" evidence="5">
    <location>
        <position position="176"/>
    </location>
    <ligand>
        <name>FMN</name>
        <dbReference type="ChEBI" id="CHEBI:58210"/>
    </ligand>
</feature>
<feature type="binding site" evidence="5">
    <location>
        <position position="126"/>
    </location>
    <ligand>
        <name>FMN</name>
        <dbReference type="ChEBI" id="CHEBI:58210"/>
    </ligand>
</feature>
<feature type="binding site" evidence="5">
    <location>
        <position position="150"/>
    </location>
    <ligand>
        <name>glyoxylate</name>
        <dbReference type="ChEBI" id="CHEBI:36655"/>
    </ligand>
</feature>
<feature type="active site" description="Proton acceptor" evidence="4">
    <location>
        <position position="284"/>
    </location>
</feature>
<feature type="domain" description="FMN hydroxy acid dehydrogenase" evidence="6">
    <location>
        <begin position="18"/>
        <end position="384"/>
    </location>
</feature>
<feature type="binding site" evidence="5">
    <location>
        <position position="185"/>
    </location>
    <ligand>
        <name>glyoxylate</name>
        <dbReference type="ChEBI" id="CHEBI:36655"/>
    </ligand>
</feature>
<feature type="binding site" evidence="5">
    <location>
        <position position="148"/>
    </location>
    <ligand>
        <name>FMN</name>
        <dbReference type="ChEBI" id="CHEBI:58210"/>
    </ligand>
</feature>
<evidence type="ECO:0000313" key="9">
    <source>
        <dbReference type="Proteomes" id="UP000038487"/>
    </source>
</evidence>
<dbReference type="PANTHER" id="PTHR10578">
    <property type="entry name" value="S -2-HYDROXY-ACID OXIDASE-RELATED"/>
    <property type="match status" value="1"/>
</dbReference>
<keyword evidence="5" id="KW-0285">Flavoprotein</keyword>
<evidence type="ECO:0000256" key="2">
    <source>
        <dbReference type="ARBA" id="ARBA00023002"/>
    </source>
</evidence>
<organism evidence="7 9">
    <name type="scientific">Mycobacteroides abscessus</name>
    <dbReference type="NCBI Taxonomy" id="36809"/>
    <lineage>
        <taxon>Bacteria</taxon>
        <taxon>Bacillati</taxon>
        <taxon>Actinomycetota</taxon>
        <taxon>Actinomycetes</taxon>
        <taxon>Mycobacteriales</taxon>
        <taxon>Mycobacteriaceae</taxon>
        <taxon>Mycobacteroides</taxon>
    </lineage>
</organism>
<comment type="caution">
    <text evidence="7">The sequence shown here is derived from an EMBL/GenBank/DDBJ whole genome shotgun (WGS) entry which is preliminary data.</text>
</comment>
<keyword evidence="5" id="KW-0288">FMN</keyword>
<dbReference type="PROSITE" id="PS00557">
    <property type="entry name" value="FMN_HYDROXY_ACID_DH_1"/>
    <property type="match status" value="1"/>
</dbReference>
<dbReference type="RefSeq" id="WP_005086552.1">
    <property type="nucleotide sequence ID" value="NZ_CM125927.1"/>
</dbReference>